<keyword evidence="3 4" id="KW-0472">Membrane</keyword>
<dbReference type="GO" id="GO:0005375">
    <property type="term" value="F:copper ion transmembrane transporter activity"/>
    <property type="evidence" value="ECO:0007669"/>
    <property type="project" value="UniProtKB-UniRule"/>
</dbReference>
<proteinExistence type="inferred from homology"/>
<dbReference type="RefSeq" id="XP_040723016.1">
    <property type="nucleotide sequence ID" value="XM_040866125.1"/>
</dbReference>
<dbReference type="Pfam" id="PF04145">
    <property type="entry name" value="Ctr"/>
    <property type="match status" value="1"/>
</dbReference>
<protein>
    <recommendedName>
        <fullName evidence="4">Copper transport protein</fullName>
    </recommendedName>
</protein>
<keyword evidence="2 4" id="KW-1133">Transmembrane helix</keyword>
<keyword evidence="4" id="KW-0813">Transport</keyword>
<dbReference type="GO" id="GO:0016020">
    <property type="term" value="C:membrane"/>
    <property type="evidence" value="ECO:0007669"/>
    <property type="project" value="UniProtKB-SubCell"/>
</dbReference>
<sequence length="120" mass="13227">MMSHAAMVDEMPMQMNMTGGMVLTSKWQGIPIVFAGWLPTPAGITVSGSGAHIGSCIAIITVGIVYRLLAAWRARCERTWRRAALREFQERLPLEKQGVAASVLKEMPHPRFKLQGTDTC</sequence>
<accession>A0A1Y2F353</accession>
<evidence type="ECO:0000256" key="4">
    <source>
        <dbReference type="RuleBase" id="RU367022"/>
    </source>
</evidence>
<evidence type="ECO:0000256" key="1">
    <source>
        <dbReference type="ARBA" id="ARBA00022692"/>
    </source>
</evidence>
<comment type="caution">
    <text evidence="5">The sequence shown here is derived from an EMBL/GenBank/DDBJ whole genome shotgun (WGS) entry which is preliminary data.</text>
</comment>
<dbReference type="AlphaFoldDB" id="A0A1Y2F353"/>
<feature type="transmembrane region" description="Helical" evidence="4">
    <location>
        <begin position="52"/>
        <end position="72"/>
    </location>
</feature>
<reference evidence="5 6" key="1">
    <citation type="submission" date="2016-07" db="EMBL/GenBank/DDBJ databases">
        <title>Pervasive Adenine N6-methylation of Active Genes in Fungi.</title>
        <authorList>
            <consortium name="DOE Joint Genome Institute"/>
            <person name="Mondo S.J."/>
            <person name="Dannebaum R.O."/>
            <person name="Kuo R.C."/>
            <person name="Labutti K."/>
            <person name="Haridas S."/>
            <person name="Kuo A."/>
            <person name="Salamov A."/>
            <person name="Ahrendt S.R."/>
            <person name="Lipzen A."/>
            <person name="Sullivan W."/>
            <person name="Andreopoulos W.B."/>
            <person name="Clum A."/>
            <person name="Lindquist E."/>
            <person name="Daum C."/>
            <person name="Ramamoorthy G.K."/>
            <person name="Gryganskyi A."/>
            <person name="Culley D."/>
            <person name="Magnuson J.K."/>
            <person name="James T.Y."/>
            <person name="O'Malley M.A."/>
            <person name="Stajich J.E."/>
            <person name="Spatafora J.W."/>
            <person name="Visel A."/>
            <person name="Grigoriev I.V."/>
        </authorList>
    </citation>
    <scope>NUCLEOTIDE SEQUENCE [LARGE SCALE GENOMIC DNA]</scope>
    <source>
        <strain evidence="5 6">12-1054</strain>
    </source>
</reference>
<dbReference type="OrthoDB" id="73901at2759"/>
<evidence type="ECO:0000256" key="3">
    <source>
        <dbReference type="ARBA" id="ARBA00023136"/>
    </source>
</evidence>
<keyword evidence="4" id="KW-0406">Ion transport</keyword>
<organism evidence="5 6">
    <name type="scientific">Protomyces lactucae-debilis</name>
    <dbReference type="NCBI Taxonomy" id="2754530"/>
    <lineage>
        <taxon>Eukaryota</taxon>
        <taxon>Fungi</taxon>
        <taxon>Dikarya</taxon>
        <taxon>Ascomycota</taxon>
        <taxon>Taphrinomycotina</taxon>
        <taxon>Taphrinomycetes</taxon>
        <taxon>Taphrinales</taxon>
        <taxon>Protomycetaceae</taxon>
        <taxon>Protomyces</taxon>
    </lineage>
</organism>
<keyword evidence="4" id="KW-0186">Copper</keyword>
<evidence type="ECO:0000313" key="6">
    <source>
        <dbReference type="Proteomes" id="UP000193685"/>
    </source>
</evidence>
<dbReference type="GeneID" id="63782724"/>
<keyword evidence="6" id="KW-1185">Reference proteome</keyword>
<comment type="subcellular location">
    <subcellularLocation>
        <location evidence="4">Membrane</location>
        <topology evidence="4">Multi-pass membrane protein</topology>
    </subcellularLocation>
</comment>
<dbReference type="InterPro" id="IPR007274">
    <property type="entry name" value="Cop_transporter"/>
</dbReference>
<dbReference type="Proteomes" id="UP000193685">
    <property type="component" value="Unassembled WGS sequence"/>
</dbReference>
<evidence type="ECO:0000256" key="2">
    <source>
        <dbReference type="ARBA" id="ARBA00022989"/>
    </source>
</evidence>
<keyword evidence="1 4" id="KW-0812">Transmembrane</keyword>
<name>A0A1Y2F353_PROLT</name>
<evidence type="ECO:0000313" key="5">
    <source>
        <dbReference type="EMBL" id="ORY77395.1"/>
    </source>
</evidence>
<gene>
    <name evidence="5" type="ORF">BCR37DRAFT_154008</name>
</gene>
<dbReference type="EMBL" id="MCFI01000020">
    <property type="protein sequence ID" value="ORY77395.1"/>
    <property type="molecule type" value="Genomic_DNA"/>
</dbReference>
<comment type="similarity">
    <text evidence="4">Belongs to the copper transporter (Ctr) (TC 1.A.56) family. SLC31A subfamily.</text>
</comment>
<keyword evidence="4" id="KW-0187">Copper transport</keyword>